<protein>
    <recommendedName>
        <fullName evidence="2">Peptidase M41 domain-containing protein</fullName>
    </recommendedName>
</protein>
<name>A0A0F9IUU6_9ZZZZ</name>
<comment type="caution">
    <text evidence="1">The sequence shown here is derived from an EMBL/GenBank/DDBJ whole genome shotgun (WGS) entry which is preliminary data.</text>
</comment>
<evidence type="ECO:0008006" key="2">
    <source>
        <dbReference type="Google" id="ProtNLM"/>
    </source>
</evidence>
<dbReference type="GO" id="GO:0005524">
    <property type="term" value="F:ATP binding"/>
    <property type="evidence" value="ECO:0007669"/>
    <property type="project" value="InterPro"/>
</dbReference>
<gene>
    <name evidence="1" type="ORF">LCGC14_1833640</name>
</gene>
<dbReference type="GO" id="GO:0004176">
    <property type="term" value="F:ATP-dependent peptidase activity"/>
    <property type="evidence" value="ECO:0007669"/>
    <property type="project" value="InterPro"/>
</dbReference>
<dbReference type="GO" id="GO:0004222">
    <property type="term" value="F:metalloendopeptidase activity"/>
    <property type="evidence" value="ECO:0007669"/>
    <property type="project" value="InterPro"/>
</dbReference>
<reference evidence="1" key="1">
    <citation type="journal article" date="2015" name="Nature">
        <title>Complex archaea that bridge the gap between prokaryotes and eukaryotes.</title>
        <authorList>
            <person name="Spang A."/>
            <person name="Saw J.H."/>
            <person name="Jorgensen S.L."/>
            <person name="Zaremba-Niedzwiedzka K."/>
            <person name="Martijn J."/>
            <person name="Lind A.E."/>
            <person name="van Eijk R."/>
            <person name="Schleper C."/>
            <person name="Guy L."/>
            <person name="Ettema T.J."/>
        </authorList>
    </citation>
    <scope>NUCLEOTIDE SEQUENCE</scope>
</reference>
<dbReference type="Gene3D" id="1.20.58.760">
    <property type="entry name" value="Peptidase M41"/>
    <property type="match status" value="1"/>
</dbReference>
<organism evidence="1">
    <name type="scientific">marine sediment metagenome</name>
    <dbReference type="NCBI Taxonomy" id="412755"/>
    <lineage>
        <taxon>unclassified sequences</taxon>
        <taxon>metagenomes</taxon>
        <taxon>ecological metagenomes</taxon>
    </lineage>
</organism>
<dbReference type="GO" id="GO:0006508">
    <property type="term" value="P:proteolysis"/>
    <property type="evidence" value="ECO:0007669"/>
    <property type="project" value="InterPro"/>
</dbReference>
<proteinExistence type="predicted"/>
<dbReference type="AlphaFoldDB" id="A0A0F9IUU6"/>
<evidence type="ECO:0000313" key="1">
    <source>
        <dbReference type="EMBL" id="KKL97520.1"/>
    </source>
</evidence>
<dbReference type="EMBL" id="LAZR01018149">
    <property type="protein sequence ID" value="KKL97520.1"/>
    <property type="molecule type" value="Genomic_DNA"/>
</dbReference>
<sequence length="192" mass="21559">MPANPRHFATHEAGHAVIQWFVGWESELKKIQMRLVEGGATDAIMHVIPPEVQTLSAARSRLLVLYAGSVASNTRFSTNWSDFHKDWNLALTVTASYLKLHNLEWCPSDGWSVKNREANAILQDTWIKADEIVNHSTLVTTIDAVATLLFDAQPDGKGLCVIYGPEVTDTCERLFGPELRHNNQWSHWLNGL</sequence>
<accession>A0A0F9IUU6</accession>
<dbReference type="SUPFAM" id="SSF140990">
    <property type="entry name" value="FtsH protease domain-like"/>
    <property type="match status" value="1"/>
</dbReference>
<dbReference type="InterPro" id="IPR037219">
    <property type="entry name" value="Peptidase_M41-like"/>
</dbReference>